<evidence type="ECO:0000256" key="8">
    <source>
        <dbReference type="ARBA" id="ARBA00022848"/>
    </source>
</evidence>
<dbReference type="GO" id="GO:0008395">
    <property type="term" value="F:steroid hydroxylase activity"/>
    <property type="evidence" value="ECO:0000318"/>
    <property type="project" value="GO_Central"/>
</dbReference>
<dbReference type="GO" id="GO:0006805">
    <property type="term" value="P:xenobiotic metabolic process"/>
    <property type="evidence" value="ECO:0000318"/>
    <property type="project" value="GO_Central"/>
</dbReference>
<evidence type="ECO:0000256" key="7">
    <source>
        <dbReference type="ARBA" id="ARBA00022824"/>
    </source>
</evidence>
<keyword evidence="12" id="KW-0472">Membrane</keyword>
<evidence type="ECO:0000256" key="4">
    <source>
        <dbReference type="ARBA" id="ARBA00010617"/>
    </source>
</evidence>
<dbReference type="PANTHER" id="PTHR24300">
    <property type="entry name" value="CYTOCHROME P450 508A4-RELATED"/>
    <property type="match status" value="1"/>
</dbReference>
<dbReference type="eggNOG" id="KOG0156">
    <property type="taxonomic scope" value="Eukaryota"/>
</dbReference>
<evidence type="ECO:0000256" key="6">
    <source>
        <dbReference type="ARBA" id="ARBA00022723"/>
    </source>
</evidence>
<evidence type="ECO:0000256" key="3">
    <source>
        <dbReference type="ARBA" id="ARBA00004406"/>
    </source>
</evidence>
<dbReference type="Proteomes" id="UP000015101">
    <property type="component" value="Unassembled WGS sequence"/>
</dbReference>
<evidence type="ECO:0000256" key="9">
    <source>
        <dbReference type="ARBA" id="ARBA00023002"/>
    </source>
</evidence>
<dbReference type="GO" id="GO:0006082">
    <property type="term" value="P:organic acid metabolic process"/>
    <property type="evidence" value="ECO:0000318"/>
    <property type="project" value="GO_Central"/>
</dbReference>
<dbReference type="InterPro" id="IPR036396">
    <property type="entry name" value="Cyt_P450_sf"/>
</dbReference>
<keyword evidence="17" id="KW-1185">Reference proteome</keyword>
<dbReference type="GO" id="GO:0005506">
    <property type="term" value="F:iron ion binding"/>
    <property type="evidence" value="ECO:0007669"/>
    <property type="project" value="InterPro"/>
</dbReference>
<evidence type="ECO:0000256" key="14">
    <source>
        <dbReference type="RuleBase" id="RU000461"/>
    </source>
</evidence>
<keyword evidence="8" id="KW-0492">Microsome</keyword>
<evidence type="ECO:0000256" key="2">
    <source>
        <dbReference type="ARBA" id="ARBA00004174"/>
    </source>
</evidence>
<dbReference type="Gene3D" id="1.10.630.10">
    <property type="entry name" value="Cytochrome P450"/>
    <property type="match status" value="1"/>
</dbReference>
<keyword evidence="9 14" id="KW-0560">Oxidoreductase</keyword>
<dbReference type="InterPro" id="IPR050182">
    <property type="entry name" value="Cytochrome_P450_fam2"/>
</dbReference>
<evidence type="ECO:0000256" key="12">
    <source>
        <dbReference type="ARBA" id="ARBA00023136"/>
    </source>
</evidence>
<comment type="subcellular location">
    <subcellularLocation>
        <location evidence="3">Endoplasmic reticulum membrane</location>
        <topology evidence="3">Peripheral membrane protein</topology>
    </subcellularLocation>
    <subcellularLocation>
        <location evidence="2">Microsome membrane</location>
        <topology evidence="2">Peripheral membrane protein</topology>
    </subcellularLocation>
</comment>
<evidence type="ECO:0000313" key="16">
    <source>
        <dbReference type="EnsemblMetazoa" id="HelroP150185"/>
    </source>
</evidence>
<sequence length="357" mass="41609">FKSYHRLATNIMREFGYGSRIMESRIQLELEKLIENFKKFEGKEFNPSDLTTICSMNIMCSILFGERYDESDPDLSELIALVHNTFRNFRIAFFLQVLKFLIHVPYFKSFVQNSMQMRTRILEIVEEKAKTCTDPLYRQEKPNFIDRYIEMEGPVNDRPQLLHLIHDLLLAGTETTASMLQWALIIMANNISIQEKMRDELRRVVPHDRLPSLNDKPNLIYFEASVLELIRFKSAAPTSVPHTTISDCEISGYFIPADTFVLGNIYCAHFNPKIWEEPDVFRPERFIKDGQIINKDLLVPFSIGKRSCFGEILARQEMFLFVSSLVQKFKILPPGDERELIVDEIYDVTLKPASFNI</sequence>
<dbReference type="GO" id="GO:0016712">
    <property type="term" value="F:oxidoreductase activity, acting on paired donors, with incorporation or reduction of molecular oxygen, reduced flavin or flavoprotein as one donor, and incorporation of one atom of oxygen"/>
    <property type="evidence" value="ECO:0000318"/>
    <property type="project" value="GO_Central"/>
</dbReference>
<dbReference type="GO" id="GO:0005737">
    <property type="term" value="C:cytoplasm"/>
    <property type="evidence" value="ECO:0000318"/>
    <property type="project" value="GO_Central"/>
</dbReference>
<dbReference type="HOGENOM" id="CLU_001570_22_0_1"/>
<dbReference type="Pfam" id="PF00067">
    <property type="entry name" value="p450"/>
    <property type="match status" value="1"/>
</dbReference>
<dbReference type="InterPro" id="IPR001128">
    <property type="entry name" value="Cyt_P450"/>
</dbReference>
<protein>
    <submittedName>
        <fullName evidence="15 16">Uncharacterized protein</fullName>
    </submittedName>
</protein>
<dbReference type="KEGG" id="hro:HELRODRAFT_150185"/>
<evidence type="ECO:0000256" key="13">
    <source>
        <dbReference type="PIRSR" id="PIRSR602401-1"/>
    </source>
</evidence>
<keyword evidence="6 13" id="KW-0479">Metal-binding</keyword>
<dbReference type="PRINTS" id="PR00385">
    <property type="entry name" value="P450"/>
</dbReference>
<proteinExistence type="inferred from homology"/>
<comment type="similarity">
    <text evidence="4 14">Belongs to the cytochrome P450 family.</text>
</comment>
<organism evidence="16 17">
    <name type="scientific">Helobdella robusta</name>
    <name type="common">Californian leech</name>
    <dbReference type="NCBI Taxonomy" id="6412"/>
    <lineage>
        <taxon>Eukaryota</taxon>
        <taxon>Metazoa</taxon>
        <taxon>Spiralia</taxon>
        <taxon>Lophotrochozoa</taxon>
        <taxon>Annelida</taxon>
        <taxon>Clitellata</taxon>
        <taxon>Hirudinea</taxon>
        <taxon>Rhynchobdellida</taxon>
        <taxon>Glossiphoniidae</taxon>
        <taxon>Helobdella</taxon>
    </lineage>
</organism>
<dbReference type="STRING" id="6412.T1EKE6"/>
<evidence type="ECO:0000256" key="5">
    <source>
        <dbReference type="ARBA" id="ARBA00022617"/>
    </source>
</evidence>
<dbReference type="PROSITE" id="PS00086">
    <property type="entry name" value="CYTOCHROME_P450"/>
    <property type="match status" value="1"/>
</dbReference>
<dbReference type="PANTHER" id="PTHR24300:SF403">
    <property type="entry name" value="CYTOCHROME P450 306A1"/>
    <property type="match status" value="1"/>
</dbReference>
<dbReference type="AlphaFoldDB" id="T1EKE6"/>
<accession>T1EKE6</accession>
<dbReference type="GO" id="GO:0005789">
    <property type="term" value="C:endoplasmic reticulum membrane"/>
    <property type="evidence" value="ECO:0007669"/>
    <property type="project" value="UniProtKB-SubCell"/>
</dbReference>
<evidence type="ECO:0000313" key="15">
    <source>
        <dbReference type="EMBL" id="ESO10870.1"/>
    </source>
</evidence>
<dbReference type="EnsemblMetazoa" id="HelroT150185">
    <property type="protein sequence ID" value="HelroP150185"/>
    <property type="gene ID" value="HelroG150185"/>
</dbReference>
<dbReference type="SUPFAM" id="SSF48264">
    <property type="entry name" value="Cytochrome P450"/>
    <property type="match status" value="1"/>
</dbReference>
<keyword evidence="5 13" id="KW-0349">Heme</keyword>
<dbReference type="GO" id="GO:0008202">
    <property type="term" value="P:steroid metabolic process"/>
    <property type="evidence" value="ECO:0000318"/>
    <property type="project" value="GO_Central"/>
</dbReference>
<dbReference type="InterPro" id="IPR017972">
    <property type="entry name" value="Cyt_P450_CS"/>
</dbReference>
<feature type="binding site" description="axial binding residue" evidence="13">
    <location>
        <position position="308"/>
    </location>
    <ligand>
        <name>heme</name>
        <dbReference type="ChEBI" id="CHEBI:30413"/>
    </ligand>
    <ligandPart>
        <name>Fe</name>
        <dbReference type="ChEBI" id="CHEBI:18248"/>
    </ligandPart>
</feature>
<dbReference type="GeneID" id="20197046"/>
<dbReference type="CTD" id="20197046"/>
<gene>
    <name evidence="16" type="primary">20197046</name>
    <name evidence="15" type="ORF">HELRODRAFT_150185</name>
</gene>
<reference evidence="16" key="3">
    <citation type="submission" date="2015-06" db="UniProtKB">
        <authorList>
            <consortium name="EnsemblMetazoa"/>
        </authorList>
    </citation>
    <scope>IDENTIFICATION</scope>
</reference>
<comment type="cofactor">
    <cofactor evidence="1 13">
        <name>heme</name>
        <dbReference type="ChEBI" id="CHEBI:30413"/>
    </cofactor>
</comment>
<evidence type="ECO:0000313" key="17">
    <source>
        <dbReference type="Proteomes" id="UP000015101"/>
    </source>
</evidence>
<dbReference type="EMBL" id="AMQM01002766">
    <property type="status" value="NOT_ANNOTATED_CDS"/>
    <property type="molecule type" value="Genomic_DNA"/>
</dbReference>
<evidence type="ECO:0000256" key="11">
    <source>
        <dbReference type="ARBA" id="ARBA00023033"/>
    </source>
</evidence>
<dbReference type="OrthoDB" id="6141508at2759"/>
<keyword evidence="11 14" id="KW-0503">Monooxygenase</keyword>
<dbReference type="PRINTS" id="PR00463">
    <property type="entry name" value="EP450I"/>
</dbReference>
<evidence type="ECO:0000256" key="1">
    <source>
        <dbReference type="ARBA" id="ARBA00001971"/>
    </source>
</evidence>
<keyword evidence="10 13" id="KW-0408">Iron</keyword>
<dbReference type="EMBL" id="KB095858">
    <property type="protein sequence ID" value="ESO10870.1"/>
    <property type="molecule type" value="Genomic_DNA"/>
</dbReference>
<reference evidence="15 17" key="2">
    <citation type="journal article" date="2013" name="Nature">
        <title>Insights into bilaterian evolution from three spiralian genomes.</title>
        <authorList>
            <person name="Simakov O."/>
            <person name="Marletaz F."/>
            <person name="Cho S.J."/>
            <person name="Edsinger-Gonzales E."/>
            <person name="Havlak P."/>
            <person name="Hellsten U."/>
            <person name="Kuo D.H."/>
            <person name="Larsson T."/>
            <person name="Lv J."/>
            <person name="Arendt D."/>
            <person name="Savage R."/>
            <person name="Osoegawa K."/>
            <person name="de Jong P."/>
            <person name="Grimwood J."/>
            <person name="Chapman J.A."/>
            <person name="Shapiro H."/>
            <person name="Aerts A."/>
            <person name="Otillar R.P."/>
            <person name="Terry A.Y."/>
            <person name="Boore J.L."/>
            <person name="Grigoriev I.V."/>
            <person name="Lindberg D.R."/>
            <person name="Seaver E.C."/>
            <person name="Weisblat D.A."/>
            <person name="Putnam N.H."/>
            <person name="Rokhsar D.S."/>
        </authorList>
    </citation>
    <scope>NUCLEOTIDE SEQUENCE</scope>
</reference>
<dbReference type="InParanoid" id="T1EKE6"/>
<name>T1EKE6_HELRO</name>
<dbReference type="GO" id="GO:0020037">
    <property type="term" value="F:heme binding"/>
    <property type="evidence" value="ECO:0000318"/>
    <property type="project" value="GO_Central"/>
</dbReference>
<reference evidence="17" key="1">
    <citation type="submission" date="2012-12" db="EMBL/GenBank/DDBJ databases">
        <authorList>
            <person name="Hellsten U."/>
            <person name="Grimwood J."/>
            <person name="Chapman J.A."/>
            <person name="Shapiro H."/>
            <person name="Aerts A."/>
            <person name="Otillar R.P."/>
            <person name="Terry A.Y."/>
            <person name="Boore J.L."/>
            <person name="Simakov O."/>
            <person name="Marletaz F."/>
            <person name="Cho S.-J."/>
            <person name="Edsinger-Gonzales E."/>
            <person name="Havlak P."/>
            <person name="Kuo D.-H."/>
            <person name="Larsson T."/>
            <person name="Lv J."/>
            <person name="Arendt D."/>
            <person name="Savage R."/>
            <person name="Osoegawa K."/>
            <person name="de Jong P."/>
            <person name="Lindberg D.R."/>
            <person name="Seaver E.C."/>
            <person name="Weisblat D.A."/>
            <person name="Putnam N.H."/>
            <person name="Grigoriev I.V."/>
            <person name="Rokhsar D.S."/>
        </authorList>
    </citation>
    <scope>NUCLEOTIDE SEQUENCE</scope>
</reference>
<keyword evidence="7" id="KW-0256">Endoplasmic reticulum</keyword>
<evidence type="ECO:0000256" key="10">
    <source>
        <dbReference type="ARBA" id="ARBA00023004"/>
    </source>
</evidence>
<dbReference type="RefSeq" id="XP_009011139.1">
    <property type="nucleotide sequence ID" value="XM_009012891.1"/>
</dbReference>
<dbReference type="FunFam" id="1.10.630.10:FF:000238">
    <property type="entry name" value="Cytochrome P450 2A6"/>
    <property type="match status" value="1"/>
</dbReference>
<dbReference type="InterPro" id="IPR002401">
    <property type="entry name" value="Cyt_P450_E_grp-I"/>
</dbReference>